<dbReference type="CDD" id="cd11614">
    <property type="entry name" value="SAF_CpaB_FlgA_like"/>
    <property type="match status" value="1"/>
</dbReference>
<evidence type="ECO:0000256" key="3">
    <source>
        <dbReference type="ARBA" id="ARBA00022764"/>
    </source>
</evidence>
<dbReference type="PANTHER" id="PTHR36307">
    <property type="entry name" value="FLAGELLA BASAL BODY P-RING FORMATION PROTEIN FLGA"/>
    <property type="match status" value="1"/>
</dbReference>
<keyword evidence="6" id="KW-0969">Cilium</keyword>
<dbReference type="EMBL" id="JAXCLW010000002">
    <property type="protein sequence ID" value="MDY0882655.1"/>
    <property type="molecule type" value="Genomic_DNA"/>
</dbReference>
<dbReference type="InterPro" id="IPR039246">
    <property type="entry name" value="Flagellar_FlgA"/>
</dbReference>
<dbReference type="SMART" id="SM00858">
    <property type="entry name" value="SAF"/>
    <property type="match status" value="1"/>
</dbReference>
<feature type="chain" id="PRO_5046001028" evidence="4">
    <location>
        <begin position="27"/>
        <end position="356"/>
    </location>
</feature>
<reference evidence="6 7" key="1">
    <citation type="journal article" date="2016" name="Antonie Van Leeuwenhoek">
        <title>Dongia soli sp. nov., isolated from soil from Dokdo, Korea.</title>
        <authorList>
            <person name="Kim D.U."/>
            <person name="Lee H."/>
            <person name="Kim H."/>
            <person name="Kim S.G."/>
            <person name="Ka J.O."/>
        </authorList>
    </citation>
    <scope>NUCLEOTIDE SEQUENCE [LARGE SCALE GENOMIC DNA]</scope>
    <source>
        <strain evidence="6 7">D78</strain>
    </source>
</reference>
<dbReference type="InterPro" id="IPR017585">
    <property type="entry name" value="SAF_FlgA"/>
</dbReference>
<dbReference type="Gene3D" id="2.30.30.760">
    <property type="match status" value="1"/>
</dbReference>
<evidence type="ECO:0000256" key="1">
    <source>
        <dbReference type="ARBA" id="ARBA00004418"/>
    </source>
</evidence>
<feature type="domain" description="SAF" evidence="5">
    <location>
        <begin position="224"/>
        <end position="286"/>
    </location>
</feature>
<organism evidence="6 7">
    <name type="scientific">Dongia soli</name>
    <dbReference type="NCBI Taxonomy" id="600628"/>
    <lineage>
        <taxon>Bacteria</taxon>
        <taxon>Pseudomonadati</taxon>
        <taxon>Pseudomonadota</taxon>
        <taxon>Alphaproteobacteria</taxon>
        <taxon>Rhodospirillales</taxon>
        <taxon>Dongiaceae</taxon>
        <taxon>Dongia</taxon>
    </lineage>
</organism>
<dbReference type="Gene3D" id="3.90.1210.10">
    <property type="entry name" value="Antifreeze-like/N-acetylneuraminic acid synthase C-terminal domain"/>
    <property type="match status" value="1"/>
</dbReference>
<evidence type="ECO:0000313" key="7">
    <source>
        <dbReference type="Proteomes" id="UP001279642"/>
    </source>
</evidence>
<comment type="subcellular location">
    <subcellularLocation>
        <location evidence="1">Periplasm</location>
    </subcellularLocation>
</comment>
<accession>A0ABU5E8G8</accession>
<keyword evidence="6" id="KW-0966">Cell projection</keyword>
<comment type="caution">
    <text evidence="6">The sequence shown here is derived from an EMBL/GenBank/DDBJ whole genome shotgun (WGS) entry which is preliminary data.</text>
</comment>
<dbReference type="RefSeq" id="WP_320507723.1">
    <property type="nucleotide sequence ID" value="NZ_JAXCLW010000002.1"/>
</dbReference>
<dbReference type="PANTHER" id="PTHR36307:SF1">
    <property type="entry name" value="FLAGELLA BASAL BODY P-RING FORMATION PROTEIN FLGA"/>
    <property type="match status" value="1"/>
</dbReference>
<keyword evidence="3" id="KW-0574">Periplasm</keyword>
<dbReference type="InterPro" id="IPR013974">
    <property type="entry name" value="SAF"/>
</dbReference>
<dbReference type="Proteomes" id="UP001279642">
    <property type="component" value="Unassembled WGS sequence"/>
</dbReference>
<keyword evidence="2 4" id="KW-0732">Signal</keyword>
<proteinExistence type="predicted"/>
<name>A0ABU5E8G8_9PROT</name>
<keyword evidence="6" id="KW-0282">Flagellum</keyword>
<dbReference type="Pfam" id="PF13144">
    <property type="entry name" value="ChapFlgA"/>
    <property type="match status" value="1"/>
</dbReference>
<feature type="signal peptide" evidence="4">
    <location>
        <begin position="1"/>
        <end position="26"/>
    </location>
</feature>
<evidence type="ECO:0000256" key="2">
    <source>
        <dbReference type="ARBA" id="ARBA00022729"/>
    </source>
</evidence>
<sequence>MRPSPFTCKFAIAPIGLAFGFLFTAAASQADSAATMWPDPASADAPTQIAYQNADADIDSTGPLQMKQNVVVDAPVIRLGDLFNQPVSGGDTPVAPAPKPGQTISLDYRFLNQLARAYRLDVSQTQKFDRILVARKAQLIKADTVTAAVAEAIQQRTQHSANLDIAFDSGQLQFTLPTNVEATVGVQGLNFDPSTNRFVAVLVVPANGPTLISQQVIGTVYEKMEVPVLNRLVSAGDTIQANDIDWVSTRIDQIYPSSLTDAQQMIGRVAKRPLPAGQLVRANDVINQPAVRKNSLITIAVQTAQMSLTVRGKALEDGAIGQSIRVMNVNSHKQLVGVVKDAATVIIPSTGLMAMN</sequence>
<keyword evidence="7" id="KW-1185">Reference proteome</keyword>
<gene>
    <name evidence="6" type="primary">flgA</name>
    <name evidence="6" type="ORF">SMD27_07365</name>
</gene>
<dbReference type="NCBIfam" id="TIGR03170">
    <property type="entry name" value="flgA_cterm"/>
    <property type="match status" value="1"/>
</dbReference>
<evidence type="ECO:0000313" key="6">
    <source>
        <dbReference type="EMBL" id="MDY0882655.1"/>
    </source>
</evidence>
<evidence type="ECO:0000259" key="5">
    <source>
        <dbReference type="SMART" id="SM00858"/>
    </source>
</evidence>
<protein>
    <submittedName>
        <fullName evidence="6">Flagellar basal body P-ring formation chaperone FlgA</fullName>
    </submittedName>
</protein>
<evidence type="ECO:0000256" key="4">
    <source>
        <dbReference type="SAM" id="SignalP"/>
    </source>
</evidence>